<gene>
    <name evidence="6" type="ORF">J2Z71_000585</name>
</gene>
<feature type="coiled-coil region" evidence="3">
    <location>
        <begin position="513"/>
        <end position="540"/>
    </location>
</feature>
<dbReference type="SUPFAM" id="SSF52540">
    <property type="entry name" value="P-loop containing nucleoside triphosphate hydrolases"/>
    <property type="match status" value="2"/>
</dbReference>
<feature type="domain" description="ABC transporter" evidence="5">
    <location>
        <begin position="288"/>
        <end position="496"/>
    </location>
</feature>
<evidence type="ECO:0000259" key="5">
    <source>
        <dbReference type="PROSITE" id="PS50893"/>
    </source>
</evidence>
<dbReference type="InterPro" id="IPR017871">
    <property type="entry name" value="ABC_transporter-like_CS"/>
</dbReference>
<dbReference type="InterPro" id="IPR027417">
    <property type="entry name" value="P-loop_NTPase"/>
</dbReference>
<dbReference type="PROSITE" id="PS50893">
    <property type="entry name" value="ABC_TRANSPORTER_2"/>
    <property type="match status" value="2"/>
</dbReference>
<dbReference type="SMART" id="SM00382">
    <property type="entry name" value="AAA"/>
    <property type="match status" value="2"/>
</dbReference>
<keyword evidence="1" id="KW-0547">Nucleotide-binding</keyword>
<comment type="caution">
    <text evidence="6">The sequence shown here is derived from an EMBL/GenBank/DDBJ whole genome shotgun (WGS) entry which is preliminary data.</text>
</comment>
<reference evidence="6 7" key="1">
    <citation type="submission" date="2021-03" db="EMBL/GenBank/DDBJ databases">
        <title>Genomic Encyclopedia of Type Strains, Phase IV (KMG-IV): sequencing the most valuable type-strain genomes for metagenomic binning, comparative biology and taxonomic classification.</title>
        <authorList>
            <person name="Goeker M."/>
        </authorList>
    </citation>
    <scope>NUCLEOTIDE SEQUENCE [LARGE SCALE GENOMIC DNA]</scope>
    <source>
        <strain evidence="6 7">DSM 27563</strain>
    </source>
</reference>
<keyword evidence="3" id="KW-0175">Coiled coil</keyword>
<evidence type="ECO:0000313" key="6">
    <source>
        <dbReference type="EMBL" id="MBP2025060.1"/>
    </source>
</evidence>
<evidence type="ECO:0000313" key="7">
    <source>
        <dbReference type="Proteomes" id="UP001519306"/>
    </source>
</evidence>
<dbReference type="PROSITE" id="PS00211">
    <property type="entry name" value="ABC_TRANSPORTER_1"/>
    <property type="match status" value="2"/>
</dbReference>
<feature type="domain" description="ABC transporter" evidence="5">
    <location>
        <begin position="2"/>
        <end position="193"/>
    </location>
</feature>
<dbReference type="InterPro" id="IPR051309">
    <property type="entry name" value="ABCF_ATPase"/>
</dbReference>
<keyword evidence="2" id="KW-0067">ATP-binding</keyword>
<dbReference type="RefSeq" id="WP_210060365.1">
    <property type="nucleotide sequence ID" value="NZ_JAGGLJ010000004.1"/>
</dbReference>
<dbReference type="PANTHER" id="PTHR42855">
    <property type="entry name" value="ABC TRANSPORTER ATP-BINDING SUBUNIT"/>
    <property type="match status" value="1"/>
</dbReference>
<dbReference type="EMBL" id="JAGGLJ010000004">
    <property type="protein sequence ID" value="MBP2025060.1"/>
    <property type="molecule type" value="Genomic_DNA"/>
</dbReference>
<feature type="region of interest" description="Disordered" evidence="4">
    <location>
        <begin position="213"/>
        <end position="239"/>
    </location>
</feature>
<evidence type="ECO:0000256" key="2">
    <source>
        <dbReference type="ARBA" id="ARBA00022840"/>
    </source>
</evidence>
<keyword evidence="7" id="KW-1185">Reference proteome</keyword>
<evidence type="ECO:0000256" key="4">
    <source>
        <dbReference type="SAM" id="MobiDB-lite"/>
    </source>
</evidence>
<dbReference type="CDD" id="cd03221">
    <property type="entry name" value="ABCF_EF-3"/>
    <property type="match status" value="2"/>
</dbReference>
<dbReference type="InterPro" id="IPR003593">
    <property type="entry name" value="AAA+_ATPase"/>
</dbReference>
<evidence type="ECO:0000256" key="1">
    <source>
        <dbReference type="ARBA" id="ARBA00022741"/>
    </source>
</evidence>
<name>A0ABS4KBA7_9FIRM</name>
<proteinExistence type="predicted"/>
<dbReference type="Pfam" id="PF00005">
    <property type="entry name" value="ABC_tran"/>
    <property type="match status" value="2"/>
</dbReference>
<dbReference type="Proteomes" id="UP001519306">
    <property type="component" value="Unassembled WGS sequence"/>
</dbReference>
<dbReference type="InterPro" id="IPR032781">
    <property type="entry name" value="ABC_tran_Xtn"/>
</dbReference>
<protein>
    <submittedName>
        <fullName evidence="6">ATPase subunit of ABC transporter with duplicated ATPase domains</fullName>
    </submittedName>
</protein>
<dbReference type="NCBIfam" id="NF000355">
    <property type="entry name" value="ribo_prot_ABC_F"/>
    <property type="match status" value="1"/>
</dbReference>
<evidence type="ECO:0000256" key="3">
    <source>
        <dbReference type="SAM" id="Coils"/>
    </source>
</evidence>
<dbReference type="Gene3D" id="3.40.50.300">
    <property type="entry name" value="P-loop containing nucleotide triphosphate hydrolases"/>
    <property type="match status" value="3"/>
</dbReference>
<organism evidence="6 7">
    <name type="scientific">Peptoniphilus stercorisuis</name>
    <dbReference type="NCBI Taxonomy" id="1436965"/>
    <lineage>
        <taxon>Bacteria</taxon>
        <taxon>Bacillati</taxon>
        <taxon>Bacillota</taxon>
        <taxon>Tissierellia</taxon>
        <taxon>Tissierellales</taxon>
        <taxon>Peptoniphilaceae</taxon>
        <taxon>Peptoniphilus</taxon>
    </lineage>
</organism>
<dbReference type="InterPro" id="IPR003439">
    <property type="entry name" value="ABC_transporter-like_ATP-bd"/>
</dbReference>
<dbReference type="Pfam" id="PF12848">
    <property type="entry name" value="ABC_tran_Xtn"/>
    <property type="match status" value="1"/>
</dbReference>
<sequence>MIIFKEVSKSFGNREIFNIEDLKINKYDKVGIVGTNGSGKTTLLNMIAGIEDYSGDILLDKNIKVEYLKQIEGITNTEISKKSASILKVPSKYNKYLSGGEKTKFKIADLLNSKGNLYLVDEPTNNLDINGIKILTKAFKEKEETMLIISHNREFLDNVCNKIIEIENKEVKLYDGNYSKYLSIKEEEIQRQEFLYESYEKEKDRLKKVVAKSKEQSKNIRKTPKRMGNSESRLHRMGGQKNKAKVDKFVKSLETRIEKLEIVEKPKEVEEIKLEINEKSKVYAKILVDGKNINKSFKDKIIFKDASFQIHNNKKTAIIGENGSGKSTLINMIVNRSSDLKISTKLKIGYFNQDMSILDYDKSILENVMENSIYDENTVRKVLGRFLIKDEKVNEKASILSGGERVKISLCKIILEDINILILDEITNHLDINSIEVIEEALMNYDRAIIFVSHDKTFVDNIADELLIIKDKKINKHMGNYSSYIKSLNKKYDNYNLMILESKMSEIIGKLSMEIKKEEKEKLNREYDEILKNINKIKKEMN</sequence>
<accession>A0ABS4KBA7</accession>
<dbReference type="PANTHER" id="PTHR42855:SF2">
    <property type="entry name" value="DRUG RESISTANCE ABC TRANSPORTER,ATP-BINDING PROTEIN"/>
    <property type="match status" value="1"/>
</dbReference>